<proteinExistence type="predicted"/>
<accession>A0A3M7STL8</accession>
<evidence type="ECO:0000313" key="1">
    <source>
        <dbReference type="EMBL" id="RNA39164.1"/>
    </source>
</evidence>
<reference evidence="1 2" key="1">
    <citation type="journal article" date="2018" name="Sci. Rep.">
        <title>Genomic signatures of local adaptation to the degree of environmental predictability in rotifers.</title>
        <authorList>
            <person name="Franch-Gras L."/>
            <person name="Hahn C."/>
            <person name="Garcia-Roger E.M."/>
            <person name="Carmona M.J."/>
            <person name="Serra M."/>
            <person name="Gomez A."/>
        </authorList>
    </citation>
    <scope>NUCLEOTIDE SEQUENCE [LARGE SCALE GENOMIC DNA]</scope>
    <source>
        <strain evidence="1">HYR1</strain>
    </source>
</reference>
<organism evidence="1 2">
    <name type="scientific">Brachionus plicatilis</name>
    <name type="common">Marine rotifer</name>
    <name type="synonym">Brachionus muelleri</name>
    <dbReference type="NCBI Taxonomy" id="10195"/>
    <lineage>
        <taxon>Eukaryota</taxon>
        <taxon>Metazoa</taxon>
        <taxon>Spiralia</taxon>
        <taxon>Gnathifera</taxon>
        <taxon>Rotifera</taxon>
        <taxon>Eurotatoria</taxon>
        <taxon>Monogononta</taxon>
        <taxon>Pseudotrocha</taxon>
        <taxon>Ploima</taxon>
        <taxon>Brachionidae</taxon>
        <taxon>Brachionus</taxon>
    </lineage>
</organism>
<dbReference type="Proteomes" id="UP000276133">
    <property type="component" value="Unassembled WGS sequence"/>
</dbReference>
<protein>
    <submittedName>
        <fullName evidence="1">Uncharacterized protein</fullName>
    </submittedName>
</protein>
<gene>
    <name evidence="1" type="ORF">BpHYR1_037366</name>
</gene>
<dbReference type="AlphaFoldDB" id="A0A3M7STL8"/>
<name>A0A3M7STL8_BRAPC</name>
<dbReference type="EMBL" id="REGN01000779">
    <property type="protein sequence ID" value="RNA39164.1"/>
    <property type="molecule type" value="Genomic_DNA"/>
</dbReference>
<evidence type="ECO:0000313" key="2">
    <source>
        <dbReference type="Proteomes" id="UP000276133"/>
    </source>
</evidence>
<comment type="caution">
    <text evidence="1">The sequence shown here is derived from an EMBL/GenBank/DDBJ whole genome shotgun (WGS) entry which is preliminary data.</text>
</comment>
<keyword evidence="2" id="KW-1185">Reference proteome</keyword>
<sequence>MVVYGFVERPGNLLDSLEKCRALVYFCQKVATSYKECLSEKWNLRASKFKKNINYNLSQMIITFYSDEKNDLLLLQIVNLQFNDQKNKKLINFENFSTQEHKTENKFSIFAIIQMQVSSFKNSKLLNRFWIHFNDTKRYCNH</sequence>